<name>A0AB39ULX5_9BIFI</name>
<dbReference type="EMBL" id="CP129683">
    <property type="protein sequence ID" value="XDS49967.1"/>
    <property type="molecule type" value="Genomic_DNA"/>
</dbReference>
<evidence type="ECO:0000256" key="2">
    <source>
        <dbReference type="SAM" id="SignalP"/>
    </source>
</evidence>
<feature type="signal peptide" evidence="2">
    <location>
        <begin position="1"/>
        <end position="29"/>
    </location>
</feature>
<sequence>MMKSKLAATMAVFALLVPLSSCGISTDRAADNRENNNSTQSKQRTSDSAPQQLKVNEIVGTKWKAKDGTEYEFTTKPSPMINDGKDAQFTSGFPKVIEGEHKTTVYALYQNGAPMDGNNGSGMWYAITDYFPVDVDQYSGKWIYDASGDLFLSLLSDNSSDHYRVTATKNEMKLTVLVGNSGRDGDGTFYYPFEPLQDDAQLNNGVGILQRVK</sequence>
<evidence type="ECO:0000313" key="4">
    <source>
        <dbReference type="EMBL" id="XDS48740.1"/>
    </source>
</evidence>
<dbReference type="RefSeq" id="WP_369340938.1">
    <property type="nucleotide sequence ID" value="NZ_CP129675.1"/>
</dbReference>
<gene>
    <name evidence="5" type="ORF">QN062_06035</name>
    <name evidence="4" type="ORF">QN216_00230</name>
    <name evidence="3" type="ORF">QN217_10215</name>
</gene>
<accession>A0AB39ULX5</accession>
<reference evidence="5" key="1">
    <citation type="submission" date="2023-07" db="EMBL/GenBank/DDBJ databases">
        <title>Bifidobacterium aquikefiriaerophilum sp. nov. and Bifidobacterium eccum sp. nov., isolated from water kefir.</title>
        <authorList>
            <person name="Breselge S."/>
            <person name="Bellassi P."/>
            <person name="Barcenilla C."/>
            <person name="Alvarez-Ordonez A."/>
            <person name="Morelli L."/>
            <person name="Cotter P.D."/>
        </authorList>
    </citation>
    <scope>NUCLEOTIDE SEQUENCE</scope>
    <source>
        <strain evidence="5">WK012_4_13</strain>
        <strain evidence="4">WK013_4_14</strain>
        <strain evidence="3">WK048_4_13</strain>
    </source>
</reference>
<keyword evidence="2" id="KW-0732">Signal</keyword>
<dbReference type="EMBL" id="CP129682">
    <property type="protein sequence ID" value="XDS48740.1"/>
    <property type="molecule type" value="Genomic_DNA"/>
</dbReference>
<proteinExistence type="predicted"/>
<evidence type="ECO:0008006" key="6">
    <source>
        <dbReference type="Google" id="ProtNLM"/>
    </source>
</evidence>
<organism evidence="5">
    <name type="scientific">Bifidobacterium fermentum</name>
    <dbReference type="NCBI Taxonomy" id="3059035"/>
    <lineage>
        <taxon>Bacteria</taxon>
        <taxon>Bacillati</taxon>
        <taxon>Actinomycetota</taxon>
        <taxon>Actinomycetes</taxon>
        <taxon>Bifidobacteriales</taxon>
        <taxon>Bifidobacteriaceae</taxon>
        <taxon>Bifidobacterium</taxon>
    </lineage>
</organism>
<dbReference type="EMBL" id="CP129675">
    <property type="protein sequence ID" value="XDS46479.1"/>
    <property type="molecule type" value="Genomic_DNA"/>
</dbReference>
<dbReference type="KEGG" id="bfk:QN062_06035"/>
<feature type="region of interest" description="Disordered" evidence="1">
    <location>
        <begin position="28"/>
        <end position="51"/>
    </location>
</feature>
<dbReference type="AlphaFoldDB" id="A0AB39ULX5"/>
<feature type="chain" id="PRO_5044175384" description="Lipoprotein" evidence="2">
    <location>
        <begin position="30"/>
        <end position="213"/>
    </location>
</feature>
<evidence type="ECO:0000313" key="3">
    <source>
        <dbReference type="EMBL" id="XDS46479.1"/>
    </source>
</evidence>
<evidence type="ECO:0000313" key="5">
    <source>
        <dbReference type="EMBL" id="XDS49967.1"/>
    </source>
</evidence>
<protein>
    <recommendedName>
        <fullName evidence="6">Lipoprotein</fullName>
    </recommendedName>
</protein>
<evidence type="ECO:0000256" key="1">
    <source>
        <dbReference type="SAM" id="MobiDB-lite"/>
    </source>
</evidence>
<feature type="compositionally biased region" description="Polar residues" evidence="1">
    <location>
        <begin position="35"/>
        <end position="51"/>
    </location>
</feature>